<organism evidence="1 2">
    <name type="scientific">Perkinsus chesapeaki</name>
    <name type="common">Clam parasite</name>
    <name type="synonym">Perkinsus andrewsi</name>
    <dbReference type="NCBI Taxonomy" id="330153"/>
    <lineage>
        <taxon>Eukaryota</taxon>
        <taxon>Sar</taxon>
        <taxon>Alveolata</taxon>
        <taxon>Perkinsozoa</taxon>
        <taxon>Perkinsea</taxon>
        <taxon>Perkinsida</taxon>
        <taxon>Perkinsidae</taxon>
        <taxon>Perkinsus</taxon>
    </lineage>
</organism>
<feature type="non-terminal residue" evidence="1">
    <location>
        <position position="1"/>
    </location>
</feature>
<dbReference type="Proteomes" id="UP000591131">
    <property type="component" value="Unassembled WGS sequence"/>
</dbReference>
<dbReference type="OrthoDB" id="10046327at2759"/>
<accession>A0A7J6KI01</accession>
<name>A0A7J6KI01_PERCH</name>
<evidence type="ECO:0000313" key="2">
    <source>
        <dbReference type="Proteomes" id="UP000591131"/>
    </source>
</evidence>
<evidence type="ECO:0000313" key="1">
    <source>
        <dbReference type="EMBL" id="KAF4646955.1"/>
    </source>
</evidence>
<dbReference type="AlphaFoldDB" id="A0A7J6KI01"/>
<dbReference type="EMBL" id="JAAPAO010002975">
    <property type="protein sequence ID" value="KAF4646955.1"/>
    <property type="molecule type" value="Genomic_DNA"/>
</dbReference>
<proteinExistence type="predicted"/>
<comment type="caution">
    <text evidence="1">The sequence shown here is derived from an EMBL/GenBank/DDBJ whole genome shotgun (WGS) entry which is preliminary data.</text>
</comment>
<gene>
    <name evidence="1" type="ORF">FOL47_005308</name>
</gene>
<keyword evidence="2" id="KW-1185">Reference proteome</keyword>
<protein>
    <submittedName>
        <fullName evidence="1">Uncharacterized protein</fullName>
    </submittedName>
</protein>
<feature type="non-terminal residue" evidence="1">
    <location>
        <position position="162"/>
    </location>
</feature>
<reference evidence="1 2" key="1">
    <citation type="submission" date="2020-04" db="EMBL/GenBank/DDBJ databases">
        <title>Perkinsus chesapeaki whole genome sequence.</title>
        <authorList>
            <person name="Bogema D.R."/>
        </authorList>
    </citation>
    <scope>NUCLEOTIDE SEQUENCE [LARGE SCALE GENOMIC DNA]</scope>
    <source>
        <strain evidence="1">ATCC PRA-425</strain>
    </source>
</reference>
<sequence>LVNEENFDEFVDLASRVQTHNCEKARYRCHKRKKIPGNIAPEKTEWVCRFPKRPQSHSYGYQDIAVEHSAEAKAILVDCGLATVNGNDTTYHEALRSGKHVYPASKTEHFSPMNSKLFGFLRGSMNILICSTYFAARYLAKYAAGVEERTKLKFVAGGTEDE</sequence>